<dbReference type="Pfam" id="PF13392">
    <property type="entry name" value="HNH_3"/>
    <property type="match status" value="1"/>
</dbReference>
<feature type="domain" description="HNH nuclease" evidence="1">
    <location>
        <begin position="58"/>
        <end position="94"/>
    </location>
</feature>
<name>A0A6J5P6P4_9CAUD</name>
<sequence length="168" mass="19368">MPKTLTRDERLQRIKDLGILVDEEDLDNMTDYTWRLDKDGYAVAHNPYTAGPSTLKMHRLILEAQPNMVVEHRNGNRLDNRRINIYACSHQENNKNRRPQRSSVGLPRYIKQAPSGNYAVNTYNDYGKHYLGTFATLELALEARDAWCKQHNVLNGQGTLLNKTTELL</sequence>
<dbReference type="EMBL" id="LR796744">
    <property type="protein sequence ID" value="CAB4163174.1"/>
    <property type="molecule type" value="Genomic_DNA"/>
</dbReference>
<dbReference type="InterPro" id="IPR044925">
    <property type="entry name" value="His-Me_finger_sf"/>
</dbReference>
<accession>A0A6J5P6P4</accession>
<organism evidence="2">
    <name type="scientific">uncultured Caudovirales phage</name>
    <dbReference type="NCBI Taxonomy" id="2100421"/>
    <lineage>
        <taxon>Viruses</taxon>
        <taxon>Duplodnaviria</taxon>
        <taxon>Heunggongvirae</taxon>
        <taxon>Uroviricota</taxon>
        <taxon>Caudoviricetes</taxon>
        <taxon>Peduoviridae</taxon>
        <taxon>Maltschvirus</taxon>
        <taxon>Maltschvirus maltsch</taxon>
    </lineage>
</organism>
<reference evidence="2" key="1">
    <citation type="submission" date="2020-04" db="EMBL/GenBank/DDBJ databases">
        <authorList>
            <person name="Chiriac C."/>
            <person name="Salcher M."/>
            <person name="Ghai R."/>
            <person name="Kavagutti S V."/>
        </authorList>
    </citation>
    <scope>NUCLEOTIDE SEQUENCE</scope>
</reference>
<dbReference type="InterPro" id="IPR003615">
    <property type="entry name" value="HNH_nuc"/>
</dbReference>
<evidence type="ECO:0000259" key="1">
    <source>
        <dbReference type="Pfam" id="PF13392"/>
    </source>
</evidence>
<protein>
    <submittedName>
        <fullName evidence="2">HNH nuclease</fullName>
    </submittedName>
</protein>
<dbReference type="Gene3D" id="3.90.75.20">
    <property type="match status" value="1"/>
</dbReference>
<gene>
    <name evidence="2" type="ORF">UFOVP810_4</name>
</gene>
<proteinExistence type="predicted"/>
<dbReference type="SUPFAM" id="SSF54060">
    <property type="entry name" value="His-Me finger endonucleases"/>
    <property type="match status" value="1"/>
</dbReference>
<evidence type="ECO:0000313" key="2">
    <source>
        <dbReference type="EMBL" id="CAB4163174.1"/>
    </source>
</evidence>